<evidence type="ECO:0000256" key="8">
    <source>
        <dbReference type="ARBA" id="ARBA00023136"/>
    </source>
</evidence>
<evidence type="ECO:0000256" key="5">
    <source>
        <dbReference type="ARBA" id="ARBA00022989"/>
    </source>
</evidence>
<evidence type="ECO:0000256" key="13">
    <source>
        <dbReference type="SAM" id="MobiDB-lite"/>
    </source>
</evidence>
<accession>A0A6A6XMY4</accession>
<dbReference type="Proteomes" id="UP000799757">
    <property type="component" value="Unassembled WGS sequence"/>
</dbReference>
<evidence type="ECO:0000256" key="9">
    <source>
        <dbReference type="ARBA" id="ARBA00059620"/>
    </source>
</evidence>
<proteinExistence type="inferred from homology"/>
<dbReference type="PROSITE" id="PS00061">
    <property type="entry name" value="ADH_SHORT"/>
    <property type="match status" value="1"/>
</dbReference>
<sequence>MPIRSEWKLAREGVTADTIIRLLSKTALNPALTLPLLLLARYTTQGNILSATHASAFRHLKTLLALGVAAKAGSWLDAAVSNNWKNDVYDWNKEVVVVTGGSDGIGKIVVGLLAERGIKVAVIDVQELTYEAPPTVKFFKCDLASPSSIASAAASIRAHFGAPTVLINNAGVAKGKTILDSTESDIRLTFGVNAFSHYFLAQQFLPSMIAHNHGMVVTVASLAAYVAAPSMVDYAASKAAALAFHEGLAAEIAAIYKADRIRSVVMCQGYTRTKLFEGFHGKALHAETVAEEIVKAVLAGRSRHLVLPEAGWLLAPKLRGFPAWFQYGLRKRLGNLMSGWNGRQVVQPSEAVGKGDGDDRSVSESTVLVPEAS</sequence>
<organism evidence="14 15">
    <name type="scientific">Melanomma pulvis-pyrius CBS 109.77</name>
    <dbReference type="NCBI Taxonomy" id="1314802"/>
    <lineage>
        <taxon>Eukaryota</taxon>
        <taxon>Fungi</taxon>
        <taxon>Dikarya</taxon>
        <taxon>Ascomycota</taxon>
        <taxon>Pezizomycotina</taxon>
        <taxon>Dothideomycetes</taxon>
        <taxon>Pleosporomycetidae</taxon>
        <taxon>Pleosporales</taxon>
        <taxon>Melanommataceae</taxon>
        <taxon>Melanomma</taxon>
    </lineage>
</organism>
<feature type="compositionally biased region" description="Basic and acidic residues" evidence="13">
    <location>
        <begin position="353"/>
        <end position="362"/>
    </location>
</feature>
<comment type="similarity">
    <text evidence="2 12">Belongs to the short-chain dehydrogenases/reductases (SDR) family.</text>
</comment>
<evidence type="ECO:0000256" key="12">
    <source>
        <dbReference type="RuleBase" id="RU000363"/>
    </source>
</evidence>
<evidence type="ECO:0000313" key="14">
    <source>
        <dbReference type="EMBL" id="KAF2797702.1"/>
    </source>
</evidence>
<dbReference type="SUPFAM" id="SSF51735">
    <property type="entry name" value="NAD(P)-binding Rossmann-fold domains"/>
    <property type="match status" value="1"/>
</dbReference>
<keyword evidence="4" id="KW-0521">NADP</keyword>
<dbReference type="Gene3D" id="3.40.50.720">
    <property type="entry name" value="NAD(P)-binding Rossmann-like Domain"/>
    <property type="match status" value="1"/>
</dbReference>
<dbReference type="Pfam" id="PF00106">
    <property type="entry name" value="adh_short"/>
    <property type="match status" value="1"/>
</dbReference>
<dbReference type="FunFam" id="3.40.50.720:FF:000131">
    <property type="entry name" value="Short-chain dehydrogenase/reductase 3"/>
    <property type="match status" value="1"/>
</dbReference>
<feature type="region of interest" description="Disordered" evidence="13">
    <location>
        <begin position="349"/>
        <end position="373"/>
    </location>
</feature>
<dbReference type="InterPro" id="IPR002347">
    <property type="entry name" value="SDR_fam"/>
</dbReference>
<evidence type="ECO:0000256" key="2">
    <source>
        <dbReference type="ARBA" id="ARBA00006484"/>
    </source>
</evidence>
<dbReference type="EMBL" id="MU001800">
    <property type="protein sequence ID" value="KAF2797702.1"/>
    <property type="molecule type" value="Genomic_DNA"/>
</dbReference>
<keyword evidence="6" id="KW-0560">Oxidoreductase</keyword>
<keyword evidence="15" id="KW-1185">Reference proteome</keyword>
<dbReference type="PANTHER" id="PTHR24322">
    <property type="entry name" value="PKSB"/>
    <property type="match status" value="1"/>
</dbReference>
<dbReference type="GO" id="GO:0052650">
    <property type="term" value="F:all-trans-retinol dehydrogenase (NADP+) activity"/>
    <property type="evidence" value="ECO:0007669"/>
    <property type="project" value="UniProtKB-ARBA"/>
</dbReference>
<dbReference type="GO" id="GO:0016020">
    <property type="term" value="C:membrane"/>
    <property type="evidence" value="ECO:0007669"/>
    <property type="project" value="UniProtKB-SubCell"/>
</dbReference>
<keyword evidence="8" id="KW-0472">Membrane</keyword>
<evidence type="ECO:0000256" key="3">
    <source>
        <dbReference type="ARBA" id="ARBA00022692"/>
    </source>
</evidence>
<evidence type="ECO:0000256" key="6">
    <source>
        <dbReference type="ARBA" id="ARBA00023002"/>
    </source>
</evidence>
<dbReference type="OrthoDB" id="10253736at2759"/>
<dbReference type="PRINTS" id="PR00080">
    <property type="entry name" value="SDRFAMILY"/>
</dbReference>
<evidence type="ECO:0000256" key="11">
    <source>
        <dbReference type="ARBA" id="ARBA00082544"/>
    </source>
</evidence>
<comment type="subcellular location">
    <subcellularLocation>
        <location evidence="1">Membrane</location>
        <topology evidence="1">Multi-pass membrane protein</topology>
    </subcellularLocation>
</comment>
<keyword evidence="5" id="KW-1133">Transmembrane helix</keyword>
<evidence type="ECO:0000256" key="7">
    <source>
        <dbReference type="ARBA" id="ARBA00023098"/>
    </source>
</evidence>
<dbReference type="PANTHER" id="PTHR24322:SF736">
    <property type="entry name" value="RETINOL DEHYDROGENASE 10"/>
    <property type="match status" value="1"/>
</dbReference>
<keyword evidence="7" id="KW-0443">Lipid metabolism</keyword>
<dbReference type="InterPro" id="IPR036291">
    <property type="entry name" value="NAD(P)-bd_dom_sf"/>
</dbReference>
<dbReference type="AlphaFoldDB" id="A0A6A6XMY4"/>
<evidence type="ECO:0000256" key="10">
    <source>
        <dbReference type="ARBA" id="ARBA00068717"/>
    </source>
</evidence>
<comment type="function">
    <text evidence="9">Catalyzes the reduction of all-trans-retinal to all-trans-retinol in the presence of NADPH.</text>
</comment>
<name>A0A6A6XMY4_9PLEO</name>
<evidence type="ECO:0000313" key="15">
    <source>
        <dbReference type="Proteomes" id="UP000799757"/>
    </source>
</evidence>
<protein>
    <recommendedName>
        <fullName evidence="10">Short-chain dehydrogenase/reductase 3</fullName>
    </recommendedName>
    <alternativeName>
        <fullName evidence="11">Retinal short-chain dehydrogenase/reductase 1</fullName>
    </alternativeName>
</protein>
<reference evidence="14" key="1">
    <citation type="journal article" date="2020" name="Stud. Mycol.">
        <title>101 Dothideomycetes genomes: a test case for predicting lifestyles and emergence of pathogens.</title>
        <authorList>
            <person name="Haridas S."/>
            <person name="Albert R."/>
            <person name="Binder M."/>
            <person name="Bloem J."/>
            <person name="Labutti K."/>
            <person name="Salamov A."/>
            <person name="Andreopoulos B."/>
            <person name="Baker S."/>
            <person name="Barry K."/>
            <person name="Bills G."/>
            <person name="Bluhm B."/>
            <person name="Cannon C."/>
            <person name="Castanera R."/>
            <person name="Culley D."/>
            <person name="Daum C."/>
            <person name="Ezra D."/>
            <person name="Gonzalez J."/>
            <person name="Henrissat B."/>
            <person name="Kuo A."/>
            <person name="Liang C."/>
            <person name="Lipzen A."/>
            <person name="Lutzoni F."/>
            <person name="Magnuson J."/>
            <person name="Mondo S."/>
            <person name="Nolan M."/>
            <person name="Ohm R."/>
            <person name="Pangilinan J."/>
            <person name="Park H.-J."/>
            <person name="Ramirez L."/>
            <person name="Alfaro M."/>
            <person name="Sun H."/>
            <person name="Tritt A."/>
            <person name="Yoshinaga Y."/>
            <person name="Zwiers L.-H."/>
            <person name="Turgeon B."/>
            <person name="Goodwin S."/>
            <person name="Spatafora J."/>
            <person name="Crous P."/>
            <person name="Grigoriev I."/>
        </authorList>
    </citation>
    <scope>NUCLEOTIDE SEQUENCE</scope>
    <source>
        <strain evidence="14">CBS 109.77</strain>
    </source>
</reference>
<dbReference type="PRINTS" id="PR00081">
    <property type="entry name" value="GDHRDH"/>
</dbReference>
<evidence type="ECO:0000256" key="4">
    <source>
        <dbReference type="ARBA" id="ARBA00022857"/>
    </source>
</evidence>
<keyword evidence="3" id="KW-0812">Transmembrane</keyword>
<gene>
    <name evidence="14" type="ORF">K505DRAFT_322381</name>
</gene>
<evidence type="ECO:0000256" key="1">
    <source>
        <dbReference type="ARBA" id="ARBA00004141"/>
    </source>
</evidence>
<dbReference type="InterPro" id="IPR020904">
    <property type="entry name" value="Sc_DH/Rdtase_CS"/>
</dbReference>